<evidence type="ECO:0000313" key="5">
    <source>
        <dbReference type="EMBL" id="PHV68707.1"/>
    </source>
</evidence>
<dbReference type="GO" id="GO:0000976">
    <property type="term" value="F:transcription cis-regulatory region binding"/>
    <property type="evidence" value="ECO:0007669"/>
    <property type="project" value="TreeGrafter"/>
</dbReference>
<dbReference type="AlphaFoldDB" id="A0A2G3PS86"/>
<dbReference type="EMBL" id="PEBD01000004">
    <property type="protein sequence ID" value="PHV68707.1"/>
    <property type="molecule type" value="Genomic_DNA"/>
</dbReference>
<comment type="caution">
    <text evidence="5">The sequence shown here is derived from an EMBL/GenBank/DDBJ whole genome shotgun (WGS) entry which is preliminary data.</text>
</comment>
<organism evidence="5 7">
    <name type="scientific">Williamsia marianensis</name>
    <dbReference type="NCBI Taxonomy" id="85044"/>
    <lineage>
        <taxon>Bacteria</taxon>
        <taxon>Bacillati</taxon>
        <taxon>Actinomycetota</taxon>
        <taxon>Actinomycetes</taxon>
        <taxon>Mycobacteriales</taxon>
        <taxon>Nocardiaceae</taxon>
        <taxon>Williamsia</taxon>
    </lineage>
</organism>
<dbReference type="InterPro" id="IPR045823">
    <property type="entry name" value="TetR_C_32"/>
</dbReference>
<feature type="DNA-binding region" description="H-T-H motif" evidence="2">
    <location>
        <begin position="43"/>
        <end position="62"/>
    </location>
</feature>
<proteinExistence type="predicted"/>
<dbReference type="RefSeq" id="WP_084248573.1">
    <property type="nucleotide sequence ID" value="NZ_CBCRXS010000005.1"/>
</dbReference>
<dbReference type="EMBL" id="RBKV01000001">
    <property type="protein sequence ID" value="RKR96293.1"/>
    <property type="molecule type" value="Genomic_DNA"/>
</dbReference>
<evidence type="ECO:0000313" key="8">
    <source>
        <dbReference type="Proteomes" id="UP000274762"/>
    </source>
</evidence>
<reference evidence="6 8" key="2">
    <citation type="submission" date="2018-10" db="EMBL/GenBank/DDBJ databases">
        <title>Sequencing the genomes of 1000 actinobacteria strains.</title>
        <authorList>
            <person name="Klenk H.-P."/>
        </authorList>
    </citation>
    <scope>NUCLEOTIDE SEQUENCE [LARGE SCALE GENOMIC DNA]</scope>
    <source>
        <strain evidence="6 8">DSM 44343</strain>
    </source>
</reference>
<protein>
    <submittedName>
        <fullName evidence="6">TetR family transcriptional regulator</fullName>
    </submittedName>
    <submittedName>
        <fullName evidence="5">TetR/AcrR family transcriptional regulator</fullName>
    </submittedName>
</protein>
<dbReference type="PANTHER" id="PTHR30055:SF226">
    <property type="entry name" value="HTH-TYPE TRANSCRIPTIONAL REGULATOR PKSA"/>
    <property type="match status" value="1"/>
</dbReference>
<accession>A0A2G3PS86</accession>
<dbReference type="PROSITE" id="PS50977">
    <property type="entry name" value="HTH_TETR_2"/>
    <property type="match status" value="1"/>
</dbReference>
<dbReference type="PANTHER" id="PTHR30055">
    <property type="entry name" value="HTH-TYPE TRANSCRIPTIONAL REGULATOR RUTR"/>
    <property type="match status" value="1"/>
</dbReference>
<dbReference type="SUPFAM" id="SSF46689">
    <property type="entry name" value="Homeodomain-like"/>
    <property type="match status" value="1"/>
</dbReference>
<dbReference type="InterPro" id="IPR001647">
    <property type="entry name" value="HTH_TetR"/>
</dbReference>
<dbReference type="OrthoDB" id="4542604at2"/>
<gene>
    <name evidence="5" type="ORF">CSW57_05935</name>
    <name evidence="6" type="ORF">DFJ75_3137</name>
</gene>
<dbReference type="InterPro" id="IPR009057">
    <property type="entry name" value="Homeodomain-like_sf"/>
</dbReference>
<name>A0A2G3PS86_WILMA</name>
<dbReference type="Proteomes" id="UP000274762">
    <property type="component" value="Unassembled WGS sequence"/>
</dbReference>
<sequence length="223" mass="23873">MSDGSTRRSRGRPPGPGVDPGARREELLDAAEAEIIENGVDFGLAGVAKRAGLTRSAVYAAFADRSDLLAALAQRHTQNLVLEVGTMVNTLHDPKEQTRSVIDILARWMEDNSKLAAVLAPRMQVGVGSAEVTGFIEQVLDIALAQLGADTRASGPWARALVGAIWTAVDWWSKTPTMDRAELVDHITELIWAGFAGVGGERVRLPEVELPVETDEAGEVVKG</sequence>
<reference evidence="5 7" key="1">
    <citation type="submission" date="2017-10" db="EMBL/GenBank/DDBJ databases">
        <title>The draft genome sequence of Williamsia sp. BULT 1.1 isolated from the semi-arid grassland soils from South Africa.</title>
        <authorList>
            <person name="Kabwe M.H."/>
            <person name="Govender N."/>
            <person name="Mutseka Lunga P."/>
            <person name="Vikram S."/>
            <person name="Makhalanyane T.P."/>
        </authorList>
    </citation>
    <scope>NUCLEOTIDE SEQUENCE [LARGE SCALE GENOMIC DNA]</scope>
    <source>
        <strain evidence="5 7">BULT 1.1</strain>
    </source>
</reference>
<dbReference type="PRINTS" id="PR00455">
    <property type="entry name" value="HTHTETR"/>
</dbReference>
<evidence type="ECO:0000313" key="6">
    <source>
        <dbReference type="EMBL" id="RKR96293.1"/>
    </source>
</evidence>
<dbReference type="InterPro" id="IPR050109">
    <property type="entry name" value="HTH-type_TetR-like_transc_reg"/>
</dbReference>
<dbReference type="Proteomes" id="UP000225108">
    <property type="component" value="Unassembled WGS sequence"/>
</dbReference>
<feature type="domain" description="HTH tetR-type" evidence="4">
    <location>
        <begin position="21"/>
        <end position="80"/>
    </location>
</feature>
<dbReference type="Pfam" id="PF00440">
    <property type="entry name" value="TetR_N"/>
    <property type="match status" value="1"/>
</dbReference>
<evidence type="ECO:0000313" key="7">
    <source>
        <dbReference type="Proteomes" id="UP000225108"/>
    </source>
</evidence>
<evidence type="ECO:0000256" key="1">
    <source>
        <dbReference type="ARBA" id="ARBA00023125"/>
    </source>
</evidence>
<keyword evidence="1 2" id="KW-0238">DNA-binding</keyword>
<dbReference type="Pfam" id="PF19344">
    <property type="entry name" value="TetR_C_32"/>
    <property type="match status" value="1"/>
</dbReference>
<feature type="region of interest" description="Disordered" evidence="3">
    <location>
        <begin position="1"/>
        <end position="23"/>
    </location>
</feature>
<evidence type="ECO:0000256" key="2">
    <source>
        <dbReference type="PROSITE-ProRule" id="PRU00335"/>
    </source>
</evidence>
<dbReference type="GO" id="GO:0003700">
    <property type="term" value="F:DNA-binding transcription factor activity"/>
    <property type="evidence" value="ECO:0007669"/>
    <property type="project" value="TreeGrafter"/>
</dbReference>
<evidence type="ECO:0000256" key="3">
    <source>
        <dbReference type="SAM" id="MobiDB-lite"/>
    </source>
</evidence>
<accession>A0A495K4T7</accession>
<dbReference type="Gene3D" id="1.10.357.10">
    <property type="entry name" value="Tetracycline Repressor, domain 2"/>
    <property type="match status" value="1"/>
</dbReference>
<evidence type="ECO:0000259" key="4">
    <source>
        <dbReference type="PROSITE" id="PS50977"/>
    </source>
</evidence>